<keyword evidence="4" id="KW-0853">WD repeat</keyword>
<dbReference type="PANTHER" id="PTHR44215:SF1">
    <property type="entry name" value="WD REPEAT-CONTAINING PROTEIN 75"/>
    <property type="match status" value="1"/>
</dbReference>
<dbReference type="SUPFAM" id="SSF50978">
    <property type="entry name" value="WD40 repeat-like"/>
    <property type="match status" value="1"/>
</dbReference>
<organism evidence="8 9">
    <name type="scientific">Steinernema glaseri</name>
    <dbReference type="NCBI Taxonomy" id="37863"/>
    <lineage>
        <taxon>Eukaryota</taxon>
        <taxon>Metazoa</taxon>
        <taxon>Ecdysozoa</taxon>
        <taxon>Nematoda</taxon>
        <taxon>Chromadorea</taxon>
        <taxon>Rhabditida</taxon>
        <taxon>Tylenchina</taxon>
        <taxon>Panagrolaimomorpha</taxon>
        <taxon>Strongyloidoidea</taxon>
        <taxon>Steinernematidae</taxon>
        <taxon>Steinernema</taxon>
    </lineage>
</organism>
<dbReference type="GO" id="GO:0003723">
    <property type="term" value="F:RNA binding"/>
    <property type="evidence" value="ECO:0007669"/>
    <property type="project" value="InterPro"/>
</dbReference>
<dbReference type="InterPro" id="IPR015943">
    <property type="entry name" value="WD40/YVTN_repeat-like_dom_sf"/>
</dbReference>
<evidence type="ECO:0000256" key="3">
    <source>
        <dbReference type="ARBA" id="ARBA00022552"/>
    </source>
</evidence>
<evidence type="ECO:0000256" key="5">
    <source>
        <dbReference type="ARBA" id="ARBA00022737"/>
    </source>
</evidence>
<dbReference type="AlphaFoldDB" id="A0A1I8A687"/>
<evidence type="ECO:0000256" key="2">
    <source>
        <dbReference type="ARBA" id="ARBA00022517"/>
    </source>
</evidence>
<protein>
    <submittedName>
        <fullName evidence="9">Intraflagellar transport protein 140 homolog</fullName>
    </submittedName>
</protein>
<proteinExistence type="predicted"/>
<keyword evidence="7" id="KW-0539">Nucleus</keyword>
<dbReference type="PANTHER" id="PTHR44215">
    <property type="entry name" value="WD REPEAT-CONTAINING PROTEIN 75"/>
    <property type="match status" value="1"/>
</dbReference>
<comment type="subcellular location">
    <subcellularLocation>
        <location evidence="1">Nucleus</location>
        <location evidence="1">Nucleolus</location>
    </subcellularLocation>
</comment>
<keyword evidence="2" id="KW-0690">Ribosome biogenesis</keyword>
<sequence>MAEDAFVEECSLGLHIDRVPIVFDGASRRAFVTSNKFVLVFNAQNGKRENVLSHDNPVAGAFFREGKLVTLTAAGECCVWEAASGKLLFCRQLELSQIAFVYPLKKDEEEGDCVYILGAKEGDKAERVFRCTSDLSVEDVEVQIKDAISLSKKVENHRDIAFGKDFVVVCNGKFLELFPLAGSTKSPSRYEMKQQFERVVDNSRVVWDGVSVNGDSVSATLSTGRVYIWRRVAQKGLTNKNSSFIHPGQTEIVHAVSQQHTVFCGTGECTVSKWSLTVEGAGRWQSPLKLTGMQAPVASLSLSQDECLLAVVLENTALLFVKTATMTILSSAEQLLWPRENALHIKCDPLRLDTLWFNPVEWKTVQELDVCQDNVPNRVHTLYNEFATWSDVYLTCLTTQMIVTAEKQNDKEQKSLLKFWRRTVSRENEAQVYETVLEDSVDFEDSTLVSLRGDEDVDSKSFVCDIKPIHSQQHTDQIFVALDDAGYFYILKADALRFGGWCVDHLKKAKWQSSRVIHSSSLRSNIFASVNSVSEASESTFLLLWNVKNEEPKVEYIEDSIADLRTVEWSPSGNESTFRYLLYSSEQAIGSYDVEALCVIWTVALPGTTLFVSPTLCIAGNASDYCSFDPEDGHKLSSAKFSGKQELVLSSGDLRHFNFVGYNSQEITVLKNTSKVSETVTKSVVKKTPFSELLEITKDKDAEVDENFALDATVASKLFDGPAHALAPVTQLAPLFIRSCLIK</sequence>
<name>A0A1I8A687_9BILA</name>
<evidence type="ECO:0000256" key="7">
    <source>
        <dbReference type="ARBA" id="ARBA00023242"/>
    </source>
</evidence>
<dbReference type="GO" id="GO:0032040">
    <property type="term" value="C:small-subunit processome"/>
    <property type="evidence" value="ECO:0007669"/>
    <property type="project" value="InterPro"/>
</dbReference>
<evidence type="ECO:0000256" key="6">
    <source>
        <dbReference type="ARBA" id="ARBA00023163"/>
    </source>
</evidence>
<dbReference type="GO" id="GO:0045943">
    <property type="term" value="P:positive regulation of transcription by RNA polymerase I"/>
    <property type="evidence" value="ECO:0007669"/>
    <property type="project" value="InterPro"/>
</dbReference>
<keyword evidence="5" id="KW-0677">Repeat</keyword>
<keyword evidence="8" id="KW-1185">Reference proteome</keyword>
<dbReference type="Proteomes" id="UP000095287">
    <property type="component" value="Unplaced"/>
</dbReference>
<dbReference type="InterPro" id="IPR053826">
    <property type="entry name" value="WDR75"/>
</dbReference>
<dbReference type="GO" id="GO:0006364">
    <property type="term" value="P:rRNA processing"/>
    <property type="evidence" value="ECO:0007669"/>
    <property type="project" value="UniProtKB-KW"/>
</dbReference>
<evidence type="ECO:0000313" key="9">
    <source>
        <dbReference type="WBParaSite" id="L893_g33290.t1"/>
    </source>
</evidence>
<dbReference type="GO" id="GO:2000234">
    <property type="term" value="P:positive regulation of rRNA processing"/>
    <property type="evidence" value="ECO:0007669"/>
    <property type="project" value="TreeGrafter"/>
</dbReference>
<evidence type="ECO:0000256" key="1">
    <source>
        <dbReference type="ARBA" id="ARBA00004604"/>
    </source>
</evidence>
<dbReference type="WBParaSite" id="L893_g33290.t1">
    <property type="protein sequence ID" value="L893_g33290.t1"/>
    <property type="gene ID" value="L893_g33290"/>
</dbReference>
<evidence type="ECO:0000256" key="4">
    <source>
        <dbReference type="ARBA" id="ARBA00022574"/>
    </source>
</evidence>
<evidence type="ECO:0000313" key="8">
    <source>
        <dbReference type="Proteomes" id="UP000095287"/>
    </source>
</evidence>
<keyword evidence="6" id="KW-0804">Transcription</keyword>
<dbReference type="Gene3D" id="2.130.10.10">
    <property type="entry name" value="YVTN repeat-like/Quinoprotein amine dehydrogenase"/>
    <property type="match status" value="1"/>
</dbReference>
<dbReference type="InterPro" id="IPR036322">
    <property type="entry name" value="WD40_repeat_dom_sf"/>
</dbReference>
<keyword evidence="3" id="KW-0698">rRNA processing</keyword>
<accession>A0A1I8A687</accession>
<reference evidence="9" key="1">
    <citation type="submission" date="2016-11" db="UniProtKB">
        <authorList>
            <consortium name="WormBaseParasite"/>
        </authorList>
    </citation>
    <scope>IDENTIFICATION</scope>
</reference>